<feature type="compositionally biased region" description="Low complexity" evidence="1">
    <location>
        <begin position="396"/>
        <end position="431"/>
    </location>
</feature>
<organism evidence="2 3">
    <name type="scientific">Merluccius polli</name>
    <name type="common">Benguela hake</name>
    <name type="synonym">Merluccius cadenati</name>
    <dbReference type="NCBI Taxonomy" id="89951"/>
    <lineage>
        <taxon>Eukaryota</taxon>
        <taxon>Metazoa</taxon>
        <taxon>Chordata</taxon>
        <taxon>Craniata</taxon>
        <taxon>Vertebrata</taxon>
        <taxon>Euteleostomi</taxon>
        <taxon>Actinopterygii</taxon>
        <taxon>Neopterygii</taxon>
        <taxon>Teleostei</taxon>
        <taxon>Neoteleostei</taxon>
        <taxon>Acanthomorphata</taxon>
        <taxon>Zeiogadaria</taxon>
        <taxon>Gadariae</taxon>
        <taxon>Gadiformes</taxon>
        <taxon>Gadoidei</taxon>
        <taxon>Merlucciidae</taxon>
        <taxon>Merluccius</taxon>
    </lineage>
</organism>
<comment type="caution">
    <text evidence="2">The sequence shown here is derived from an EMBL/GenBank/DDBJ whole genome shotgun (WGS) entry which is preliminary data.</text>
</comment>
<feature type="compositionally biased region" description="Basic and acidic residues" evidence="1">
    <location>
        <begin position="684"/>
        <end position="724"/>
    </location>
</feature>
<dbReference type="EMBL" id="JAOPHQ010000757">
    <property type="protein sequence ID" value="KAK0153489.1"/>
    <property type="molecule type" value="Genomic_DNA"/>
</dbReference>
<feature type="compositionally biased region" description="Polar residues" evidence="1">
    <location>
        <begin position="771"/>
        <end position="782"/>
    </location>
</feature>
<reference evidence="2" key="1">
    <citation type="journal article" date="2023" name="Front. Mar. Sci.">
        <title>A new Merluccius polli reference genome to investigate the effects of global change in West African waters.</title>
        <authorList>
            <person name="Mateo J.L."/>
            <person name="Blanco-Fernandez C."/>
            <person name="Garcia-Vazquez E."/>
            <person name="Machado-Schiaffino G."/>
        </authorList>
    </citation>
    <scope>NUCLEOTIDE SEQUENCE</scope>
    <source>
        <strain evidence="2">C29</strain>
        <tissue evidence="2">Fin</tissue>
    </source>
</reference>
<dbReference type="PANTHER" id="PTHR12618">
    <property type="entry name" value="PHD AND RING FINGER DOMAIN-CONTAINING PROTEIN 1"/>
    <property type="match status" value="1"/>
</dbReference>
<feature type="compositionally biased region" description="Basic residues" evidence="1">
    <location>
        <begin position="897"/>
        <end position="908"/>
    </location>
</feature>
<proteinExistence type="predicted"/>
<feature type="compositionally biased region" description="Basic residues" evidence="1">
    <location>
        <begin position="922"/>
        <end position="935"/>
    </location>
</feature>
<protein>
    <submittedName>
        <fullName evidence="2">PHD and RING finger domain-containing protein 1</fullName>
    </submittedName>
</protein>
<keyword evidence="3" id="KW-1185">Reference proteome</keyword>
<dbReference type="Proteomes" id="UP001174136">
    <property type="component" value="Unassembled WGS sequence"/>
</dbReference>
<gene>
    <name evidence="2" type="primary">Phrf1_1</name>
    <name evidence="2" type="ORF">N1851_004824</name>
</gene>
<feature type="compositionally biased region" description="Low complexity" evidence="1">
    <location>
        <begin position="909"/>
        <end position="920"/>
    </location>
</feature>
<dbReference type="AlphaFoldDB" id="A0AA47N871"/>
<feature type="region of interest" description="Disordered" evidence="1">
    <location>
        <begin position="579"/>
        <end position="935"/>
    </location>
</feature>
<feature type="compositionally biased region" description="Polar residues" evidence="1">
    <location>
        <begin position="650"/>
        <end position="659"/>
    </location>
</feature>
<feature type="region of interest" description="Disordered" evidence="1">
    <location>
        <begin position="91"/>
        <end position="130"/>
    </location>
</feature>
<sequence length="935" mass="100019">MVSRGYTDALLSDFAADARRIHWFILGAMMAVMHHRCAAPPSPESKQSDSGQLAPTYMMQSTWLDDTINAVVAGLNTAVYIRDLSWRPAAGTRPQVGKTQKNQEGVVGQGAKWQSEHHRGEEEEEEVRRKSRRKLVVKKQATTRSRIAKNLGIARPKGGSSLPSVYRPSEHTLGNMRADIGAASLSVYGDPYDLDPFVDGVEEEEQRTQVTSLLEAKRRGISHSALRSHQPVARPITTGLSRRGEAIPQSSRCVAEATPVPDLLGSILSGQSMLLMDSSAVVINRDGTLKAARTALPACPCRPSPSPSPHLTATRLHTHTSPPPGHHRLPPAPPQPHRPGPSTSSSHRGTNGVHPPYHAHAHDRKSASEAMKAPTKEVWEDISALPRIPKIKREGSSSGNTQSRTSSSSSSSSSSNNSSRSNSSSINTSRNGSRDGSGAVARGDGRHSDTGGGGGGSSSGVPGTGIHSLAGDKGRQQGVDQTRGRHQGNSQGGGAPERAGPSAGFSNSFCPSSSSSSSSSSRQPPASSSSSSLSSAAPSSSSLSSSSSSAAVSFRIAASGNSWRSRRLSGAAAVAAAAVAVAAAAAARSRDGVRQDDSGAEDEEAKRRRQQQQQRQQERRDKQKLLVSRTPPKREVKEEEVEDIYDPFNPTLSDSNSSDGETRIKLEPERVPLGSRSAAPVKSEASEREITETEARVRRMEDVRRVTPADGGVRERLMIKREPEETACSRSQEDLKNRATQTLRANMKIKLEPGLAESGETCAHRPFATPSRGTAATASSFDATREPTEAREQTSRPAANSVASGPPKADPVPSRPSSNQKDRKIKPEPVRPPCSQATEKAALQSETTSKGTGAPPPPSQGRRSRSSSSEAGGQRRRRDRSSSGQGGTRRGGERGSRRSRSRDRRRPRSSSSRSSQSDSSSSRRRKRRRPRSRCR</sequence>
<dbReference type="PANTHER" id="PTHR12618:SF20">
    <property type="entry name" value="PHD AND RING FINGER DOMAIN-CONTAINING PROTEIN 1"/>
    <property type="match status" value="1"/>
</dbReference>
<feature type="compositionally biased region" description="Basic and acidic residues" evidence="1">
    <location>
        <begin position="783"/>
        <end position="794"/>
    </location>
</feature>
<accession>A0AA47N871</accession>
<feature type="compositionally biased region" description="Basic and acidic residues" evidence="1">
    <location>
        <begin position="820"/>
        <end position="829"/>
    </location>
</feature>
<feature type="compositionally biased region" description="Basic and acidic residues" evidence="1">
    <location>
        <begin position="588"/>
        <end position="597"/>
    </location>
</feature>
<feature type="compositionally biased region" description="Basic and acidic residues" evidence="1">
    <location>
        <begin position="660"/>
        <end position="670"/>
    </location>
</feature>
<dbReference type="InterPro" id="IPR047157">
    <property type="entry name" value="PHRF1/Atg35"/>
</dbReference>
<feature type="compositionally biased region" description="Low complexity" evidence="1">
    <location>
        <begin position="502"/>
        <end position="551"/>
    </location>
</feature>
<name>A0AA47N871_MERPO</name>
<evidence type="ECO:0000256" key="1">
    <source>
        <dbReference type="SAM" id="MobiDB-lite"/>
    </source>
</evidence>
<evidence type="ECO:0000313" key="2">
    <source>
        <dbReference type="EMBL" id="KAK0153489.1"/>
    </source>
</evidence>
<feature type="region of interest" description="Disordered" evidence="1">
    <location>
        <begin position="297"/>
        <end position="551"/>
    </location>
</feature>
<feature type="compositionally biased region" description="Pro residues" evidence="1">
    <location>
        <begin position="330"/>
        <end position="339"/>
    </location>
</feature>
<evidence type="ECO:0000313" key="3">
    <source>
        <dbReference type="Proteomes" id="UP001174136"/>
    </source>
</evidence>